<dbReference type="GO" id="GO:0003677">
    <property type="term" value="F:DNA binding"/>
    <property type="evidence" value="ECO:0007669"/>
    <property type="project" value="InterPro"/>
</dbReference>
<dbReference type="GO" id="GO:0005663">
    <property type="term" value="C:DNA replication factor C complex"/>
    <property type="evidence" value="ECO:0007669"/>
    <property type="project" value="EnsemblFungi"/>
</dbReference>
<dbReference type="Pfam" id="PF08542">
    <property type="entry name" value="Rep_fac_C"/>
    <property type="match status" value="1"/>
</dbReference>
<dbReference type="PANTHER" id="PTHR11669:SF20">
    <property type="entry name" value="REPLICATION FACTOR C SUBUNIT 4"/>
    <property type="match status" value="1"/>
</dbReference>
<dbReference type="GO" id="GO:0031391">
    <property type="term" value="C:Elg1 RFC-like complex"/>
    <property type="evidence" value="ECO:0007669"/>
    <property type="project" value="EnsemblFungi"/>
</dbReference>
<dbReference type="Pfam" id="PF00004">
    <property type="entry name" value="AAA"/>
    <property type="match status" value="1"/>
</dbReference>
<evidence type="ECO:0000256" key="1">
    <source>
        <dbReference type="ARBA" id="ARBA00004123"/>
    </source>
</evidence>
<proteinExistence type="inferred from homology"/>
<dbReference type="InterPro" id="IPR050238">
    <property type="entry name" value="DNA_Rep/Repair_Clamp_Loader"/>
</dbReference>
<dbReference type="SUPFAM" id="SSF48019">
    <property type="entry name" value="post-AAA+ oligomerization domain-like"/>
    <property type="match status" value="1"/>
</dbReference>
<dbReference type="GO" id="GO:0031389">
    <property type="term" value="C:Rad17 RFC-like complex"/>
    <property type="evidence" value="ECO:0007669"/>
    <property type="project" value="EnsemblFungi"/>
</dbReference>
<dbReference type="GO" id="GO:0005524">
    <property type="term" value="F:ATP binding"/>
    <property type="evidence" value="ECO:0007669"/>
    <property type="project" value="UniProtKB-KW"/>
</dbReference>
<dbReference type="GO" id="GO:0003682">
    <property type="term" value="F:chromatin binding"/>
    <property type="evidence" value="ECO:0007669"/>
    <property type="project" value="EnsemblFungi"/>
</dbReference>
<dbReference type="GO" id="GO:0031390">
    <property type="term" value="C:Ctf18 RFC-like complex"/>
    <property type="evidence" value="ECO:0007669"/>
    <property type="project" value="EnsemblFungi"/>
</dbReference>
<evidence type="ECO:0000256" key="5">
    <source>
        <dbReference type="ARBA" id="ARBA00022840"/>
    </source>
</evidence>
<dbReference type="GO" id="GO:0070914">
    <property type="term" value="P:UV-damage excision repair"/>
    <property type="evidence" value="ECO:0007669"/>
    <property type="project" value="EnsemblFungi"/>
</dbReference>
<protein>
    <submittedName>
        <fullName evidence="8">p-loop containing nucleoside triphosphate hydrolase protein</fullName>
    </submittedName>
</protein>
<dbReference type="GO" id="GO:0033314">
    <property type="term" value="P:mitotic DNA replication checkpoint signaling"/>
    <property type="evidence" value="ECO:0007669"/>
    <property type="project" value="EnsemblFungi"/>
</dbReference>
<keyword evidence="3" id="KW-0235">DNA replication</keyword>
<keyword evidence="4" id="KW-0547">Nucleotide-binding</keyword>
<dbReference type="InterPro" id="IPR003959">
    <property type="entry name" value="ATPase_AAA_core"/>
</dbReference>
<comment type="similarity">
    <text evidence="2">Belongs to the activator 1 small subunits family.</text>
</comment>
<dbReference type="InterPro" id="IPR003593">
    <property type="entry name" value="AAA+_ATPase"/>
</dbReference>
<evidence type="ECO:0000313" key="8">
    <source>
        <dbReference type="EMBL" id="KXN73859.1"/>
    </source>
</evidence>
<gene>
    <name evidence="8" type="ORF">CONCODRAFT_46351</name>
</gene>
<dbReference type="OMA" id="GCQSGSF"/>
<evidence type="ECO:0000256" key="3">
    <source>
        <dbReference type="ARBA" id="ARBA00022705"/>
    </source>
</evidence>
<dbReference type="Proteomes" id="UP000070444">
    <property type="component" value="Unassembled WGS sequence"/>
</dbReference>
<keyword evidence="8" id="KW-0378">Hydrolase</keyword>
<keyword evidence="5" id="KW-0067">ATP-binding</keyword>
<dbReference type="GO" id="GO:1902983">
    <property type="term" value="P:DNA strand elongation involved in mitotic DNA replication"/>
    <property type="evidence" value="ECO:0007669"/>
    <property type="project" value="EnsemblFungi"/>
</dbReference>
<evidence type="ECO:0000256" key="2">
    <source>
        <dbReference type="ARBA" id="ARBA00005378"/>
    </source>
</evidence>
<accession>A0A137PFT2</accession>
<dbReference type="GO" id="GO:0007062">
    <property type="term" value="P:sister chromatid cohesion"/>
    <property type="evidence" value="ECO:0007669"/>
    <property type="project" value="EnsemblFungi"/>
</dbReference>
<dbReference type="GO" id="GO:0016887">
    <property type="term" value="F:ATP hydrolysis activity"/>
    <property type="evidence" value="ECO:0007669"/>
    <property type="project" value="InterPro"/>
</dbReference>
<dbReference type="Gene3D" id="1.10.8.60">
    <property type="match status" value="1"/>
</dbReference>
<dbReference type="SUPFAM" id="SSF52540">
    <property type="entry name" value="P-loop containing nucleoside triphosphate hydrolases"/>
    <property type="match status" value="1"/>
</dbReference>
<dbReference type="InterPro" id="IPR047854">
    <property type="entry name" value="RFC_lid"/>
</dbReference>
<dbReference type="AlphaFoldDB" id="A0A137PFT2"/>
<dbReference type="NCBIfam" id="NF001679">
    <property type="entry name" value="PRK00440.1"/>
    <property type="match status" value="1"/>
</dbReference>
<dbReference type="SMART" id="SM00382">
    <property type="entry name" value="AAA"/>
    <property type="match status" value="1"/>
</dbReference>
<sequence length="340" mass="38375">MELDNNLPWIEKYRPKSVDEISSQEEVVQVLKKSLHSKNLPHLLFYGPPGTGKTSSILALSRELYGPELYKSRVLELNASDERGITVIRERIKNFAKITVGTSNPNTMNDPSMDYPCPPFKIIILDEADSLTKDAQAALRRTMETYSKTTRFCIICNYITRIIEPLASRCAKFRFKSIPQSLYVNRIKYISDLEGLPIEDQAISRLGDLTDGDLRKGIMYLQSAHRFAEISGKVTASDIEQLVGVVPTPTVETCVKLLLSKNIYQVTEWLNEFMLDGFPGYQLLIQLHDVLIDHPELTSIQKSNISVLMGKIDRYLTEGAGDHLELLQLLVGIVTILNTK</sequence>
<organism evidence="8 9">
    <name type="scientific">Conidiobolus coronatus (strain ATCC 28846 / CBS 209.66 / NRRL 28638)</name>
    <name type="common">Delacroixia coronata</name>
    <dbReference type="NCBI Taxonomy" id="796925"/>
    <lineage>
        <taxon>Eukaryota</taxon>
        <taxon>Fungi</taxon>
        <taxon>Fungi incertae sedis</taxon>
        <taxon>Zoopagomycota</taxon>
        <taxon>Entomophthoromycotina</taxon>
        <taxon>Entomophthoromycetes</taxon>
        <taxon>Entomophthorales</taxon>
        <taxon>Ancylistaceae</taxon>
        <taxon>Conidiobolus</taxon>
    </lineage>
</organism>
<dbReference type="InterPro" id="IPR027417">
    <property type="entry name" value="P-loop_NTPase"/>
</dbReference>
<dbReference type="EMBL" id="KQ964430">
    <property type="protein sequence ID" value="KXN73859.1"/>
    <property type="molecule type" value="Genomic_DNA"/>
</dbReference>
<evidence type="ECO:0000259" key="7">
    <source>
        <dbReference type="SMART" id="SM00382"/>
    </source>
</evidence>
<evidence type="ECO:0000256" key="4">
    <source>
        <dbReference type="ARBA" id="ARBA00022741"/>
    </source>
</evidence>
<dbReference type="OrthoDB" id="4199794at2759"/>
<dbReference type="CDD" id="cd00009">
    <property type="entry name" value="AAA"/>
    <property type="match status" value="1"/>
</dbReference>
<dbReference type="InterPro" id="IPR013748">
    <property type="entry name" value="Rep_factorC_C"/>
</dbReference>
<reference evidence="8 9" key="1">
    <citation type="journal article" date="2015" name="Genome Biol. Evol.">
        <title>Phylogenomic analyses indicate that early fungi evolved digesting cell walls of algal ancestors of land plants.</title>
        <authorList>
            <person name="Chang Y."/>
            <person name="Wang S."/>
            <person name="Sekimoto S."/>
            <person name="Aerts A.L."/>
            <person name="Choi C."/>
            <person name="Clum A."/>
            <person name="LaButti K.M."/>
            <person name="Lindquist E.A."/>
            <person name="Yee Ngan C."/>
            <person name="Ohm R.A."/>
            <person name="Salamov A.A."/>
            <person name="Grigoriev I.V."/>
            <person name="Spatafora J.W."/>
            <person name="Berbee M.L."/>
        </authorList>
    </citation>
    <scope>NUCLEOTIDE SEQUENCE [LARGE SCALE GENOMIC DNA]</scope>
    <source>
        <strain evidence="8 9">NRRL 28638</strain>
    </source>
</reference>
<keyword evidence="6" id="KW-0539">Nucleus</keyword>
<name>A0A137PFT2_CONC2</name>
<keyword evidence="9" id="KW-1185">Reference proteome</keyword>
<dbReference type="FunFam" id="3.40.50.300:FF:000237">
    <property type="entry name" value="replication factor C subunit 4"/>
    <property type="match status" value="1"/>
</dbReference>
<evidence type="ECO:0000256" key="6">
    <source>
        <dbReference type="ARBA" id="ARBA00023242"/>
    </source>
</evidence>
<dbReference type="InterPro" id="IPR008921">
    <property type="entry name" value="DNA_pol3_clamp-load_cplx_C"/>
</dbReference>
<dbReference type="Gene3D" id="1.20.272.10">
    <property type="match status" value="1"/>
</dbReference>
<comment type="subcellular location">
    <subcellularLocation>
        <location evidence="1">Nucleus</location>
    </subcellularLocation>
</comment>
<evidence type="ECO:0000313" key="9">
    <source>
        <dbReference type="Proteomes" id="UP000070444"/>
    </source>
</evidence>
<dbReference type="Gene3D" id="3.40.50.300">
    <property type="entry name" value="P-loop containing nucleotide triphosphate hydrolases"/>
    <property type="match status" value="1"/>
</dbReference>
<dbReference type="GO" id="GO:0006272">
    <property type="term" value="P:leading strand elongation"/>
    <property type="evidence" value="ECO:0007669"/>
    <property type="project" value="EnsemblFungi"/>
</dbReference>
<dbReference type="CDD" id="cd18140">
    <property type="entry name" value="HLD_clamp_RFC"/>
    <property type="match status" value="1"/>
</dbReference>
<dbReference type="STRING" id="796925.A0A137PFT2"/>
<dbReference type="GO" id="GO:0003689">
    <property type="term" value="F:DNA clamp loader activity"/>
    <property type="evidence" value="ECO:0007669"/>
    <property type="project" value="EnsemblFungi"/>
</dbReference>
<dbReference type="PANTHER" id="PTHR11669">
    <property type="entry name" value="REPLICATION FACTOR C / DNA POLYMERASE III GAMMA-TAU SUBUNIT"/>
    <property type="match status" value="1"/>
</dbReference>
<feature type="domain" description="AAA+ ATPase" evidence="7">
    <location>
        <begin position="39"/>
        <end position="179"/>
    </location>
</feature>